<dbReference type="Pfam" id="PF03765">
    <property type="entry name" value="CRAL_TRIO_N"/>
    <property type="match status" value="1"/>
</dbReference>
<evidence type="ECO:0000313" key="2">
    <source>
        <dbReference type="EMBL" id="QLG71581.1"/>
    </source>
</evidence>
<dbReference type="Proteomes" id="UP000509704">
    <property type="component" value="Chromosome 2"/>
</dbReference>
<dbReference type="OrthoDB" id="43460at2759"/>
<dbReference type="PANTHER" id="PTHR46590">
    <property type="entry name" value="PHOSPHATIDYLINOSITOL TRANSFER PROTEIN CSR1-RELATED"/>
    <property type="match status" value="1"/>
</dbReference>
<dbReference type="GeneID" id="59235243"/>
<organism evidence="2 3">
    <name type="scientific">Zygotorulaspora mrakii</name>
    <name type="common">Zygosaccharomyces mrakii</name>
    <dbReference type="NCBI Taxonomy" id="42260"/>
    <lineage>
        <taxon>Eukaryota</taxon>
        <taxon>Fungi</taxon>
        <taxon>Dikarya</taxon>
        <taxon>Ascomycota</taxon>
        <taxon>Saccharomycotina</taxon>
        <taxon>Saccharomycetes</taxon>
        <taxon>Saccharomycetales</taxon>
        <taxon>Saccharomycetaceae</taxon>
        <taxon>Zygotorulaspora</taxon>
    </lineage>
</organism>
<dbReference type="CDD" id="cd00170">
    <property type="entry name" value="SEC14"/>
    <property type="match status" value="1"/>
</dbReference>
<dbReference type="InterPro" id="IPR036865">
    <property type="entry name" value="CRAL-TRIO_dom_sf"/>
</dbReference>
<dbReference type="PANTHER" id="PTHR46590:SF1">
    <property type="entry name" value="PHOSPHATIDYLINOSITOL TRANSFER PROTEIN CSR1"/>
    <property type="match status" value="1"/>
</dbReference>
<dbReference type="Gene3D" id="3.40.525.10">
    <property type="entry name" value="CRAL-TRIO lipid binding domain"/>
    <property type="match status" value="1"/>
</dbReference>
<evidence type="ECO:0000259" key="1">
    <source>
        <dbReference type="PROSITE" id="PS50191"/>
    </source>
</evidence>
<dbReference type="KEGG" id="zmk:HG535_0B06260"/>
<reference evidence="2 3" key="1">
    <citation type="submission" date="2020-07" db="EMBL/GenBank/DDBJ databases">
        <title>The yeast mating-type switching endonuclease HO is a domesticated member of an unorthodox homing genetic element family.</title>
        <authorList>
            <person name="Coughlan A.Y."/>
            <person name="Lombardi L."/>
            <person name="Braun-Galleani S."/>
            <person name="Martos A.R."/>
            <person name="Galeote V."/>
            <person name="Bigey F."/>
            <person name="Dequin S."/>
            <person name="Byrne K.P."/>
            <person name="Wolfe K.H."/>
        </authorList>
    </citation>
    <scope>NUCLEOTIDE SEQUENCE [LARGE SCALE GENOMIC DNA]</scope>
    <source>
        <strain evidence="2 3">NRRL Y-6702</strain>
    </source>
</reference>
<dbReference type="InterPro" id="IPR052432">
    <property type="entry name" value="PITP/CRAL-TRIO"/>
</dbReference>
<dbReference type="InterPro" id="IPR001251">
    <property type="entry name" value="CRAL-TRIO_dom"/>
</dbReference>
<keyword evidence="3" id="KW-1185">Reference proteome</keyword>
<accession>A0A7H9AZ26</accession>
<dbReference type="SUPFAM" id="SSF52087">
    <property type="entry name" value="CRAL/TRIO domain"/>
    <property type="match status" value="1"/>
</dbReference>
<dbReference type="RefSeq" id="XP_037143309.1">
    <property type="nucleotide sequence ID" value="XM_037287414.1"/>
</dbReference>
<dbReference type="InterPro" id="IPR036273">
    <property type="entry name" value="CRAL/TRIO_N_dom_sf"/>
</dbReference>
<sequence>MQDENDPKKLSGGHEQILKQVWTYLFHFWGIPVNGERAFRKIESHEADTSVEEKGKKKKSLFDKISGGYLGSESSEEQETPVETEESKYVLNSVHDTLKDLEPQATQDEFWEMLRVETPDTSILKFIRARKWKVDKAMSMIAHSMRWRVEESKVDDIICGGERAAYEKGETGVIKNLELQKAIICGFDKQRRPIILARPKVHYSSDQTEEEIQKYCVLVIEQAKLFFKKPVETSTILFDLTGFSLSNMDYTPVKFLITCFEAHYPESLGHMFIHKAPWIFPPIWNIIKNWLDPVVASKIMFTKNAKDLNQFIDMDQIPEYLGGSNKHDMDHYVAPDGCQDVKLNDQESMTKIKSERSQLIKEFIDATVKWIESSSEADSEAYLNEKTKIGDKLVQNYSELDPYVRSRSVYDISGMLKV</sequence>
<protein>
    <recommendedName>
        <fullName evidence="1">CRAL-TRIO domain-containing protein</fullName>
    </recommendedName>
</protein>
<dbReference type="AlphaFoldDB" id="A0A7H9AZ26"/>
<proteinExistence type="predicted"/>
<dbReference type="SMART" id="SM01100">
    <property type="entry name" value="CRAL_TRIO_N"/>
    <property type="match status" value="1"/>
</dbReference>
<feature type="domain" description="CRAL-TRIO" evidence="1">
    <location>
        <begin position="170"/>
        <end position="329"/>
    </location>
</feature>
<dbReference type="SUPFAM" id="SSF46938">
    <property type="entry name" value="CRAL/TRIO N-terminal domain"/>
    <property type="match status" value="1"/>
</dbReference>
<dbReference type="PROSITE" id="PS50191">
    <property type="entry name" value="CRAL_TRIO"/>
    <property type="match status" value="1"/>
</dbReference>
<dbReference type="Pfam" id="PF00650">
    <property type="entry name" value="CRAL_TRIO"/>
    <property type="match status" value="1"/>
</dbReference>
<dbReference type="InterPro" id="IPR011074">
    <property type="entry name" value="CRAL/TRIO_N_dom"/>
</dbReference>
<dbReference type="SMART" id="SM00516">
    <property type="entry name" value="SEC14"/>
    <property type="match status" value="1"/>
</dbReference>
<gene>
    <name evidence="2" type="ORF">HG535_0B06260</name>
</gene>
<name>A0A7H9AZ26_ZYGMR</name>
<evidence type="ECO:0000313" key="3">
    <source>
        <dbReference type="Proteomes" id="UP000509704"/>
    </source>
</evidence>
<dbReference type="EMBL" id="CP058605">
    <property type="protein sequence ID" value="QLG71581.1"/>
    <property type="molecule type" value="Genomic_DNA"/>
</dbReference>